<dbReference type="AlphaFoldDB" id="A0A1Q9CYC8"/>
<evidence type="ECO:0000313" key="2">
    <source>
        <dbReference type="Proteomes" id="UP000186817"/>
    </source>
</evidence>
<name>A0A1Q9CYC8_SYMMI</name>
<reference evidence="1 2" key="1">
    <citation type="submission" date="2016-02" db="EMBL/GenBank/DDBJ databases">
        <title>Genome analysis of coral dinoflagellate symbionts highlights evolutionary adaptations to a symbiotic lifestyle.</title>
        <authorList>
            <person name="Aranda M."/>
            <person name="Li Y."/>
            <person name="Liew Y.J."/>
            <person name="Baumgarten S."/>
            <person name="Simakov O."/>
            <person name="Wilson M."/>
            <person name="Piel J."/>
            <person name="Ashoor H."/>
            <person name="Bougouffa S."/>
            <person name="Bajic V.B."/>
            <person name="Ryu T."/>
            <person name="Ravasi T."/>
            <person name="Bayer T."/>
            <person name="Micklem G."/>
            <person name="Kim H."/>
            <person name="Bhak J."/>
            <person name="Lajeunesse T.C."/>
            <person name="Voolstra C.R."/>
        </authorList>
    </citation>
    <scope>NUCLEOTIDE SEQUENCE [LARGE SCALE GENOMIC DNA]</scope>
    <source>
        <strain evidence="1 2">CCMP2467</strain>
    </source>
</reference>
<dbReference type="Proteomes" id="UP000186817">
    <property type="component" value="Unassembled WGS sequence"/>
</dbReference>
<accession>A0A1Q9CYC8</accession>
<protein>
    <submittedName>
        <fullName evidence="1">Uncharacterized protein</fullName>
    </submittedName>
</protein>
<dbReference type="EMBL" id="LSRX01000836">
    <property type="protein sequence ID" value="OLP87895.1"/>
    <property type="molecule type" value="Genomic_DNA"/>
</dbReference>
<evidence type="ECO:0000313" key="1">
    <source>
        <dbReference type="EMBL" id="OLP87895.1"/>
    </source>
</evidence>
<sequence>MRCLQMPLPWSLNFNSASLARISMFIAVHIPLVSVLRRLRLRRWWLGIRPLLASITVHPQLATTSSMPGCASERLYQLKGSLDLCEGVGPAQPLRVLLRYAEMLSFDGCQISLAVLATYGQLKKCDGVAPRAV</sequence>
<gene>
    <name evidence="1" type="ORF">AK812_SmicGene30832</name>
</gene>
<keyword evidence="2" id="KW-1185">Reference proteome</keyword>
<organism evidence="1 2">
    <name type="scientific">Symbiodinium microadriaticum</name>
    <name type="common">Dinoflagellate</name>
    <name type="synonym">Zooxanthella microadriatica</name>
    <dbReference type="NCBI Taxonomy" id="2951"/>
    <lineage>
        <taxon>Eukaryota</taxon>
        <taxon>Sar</taxon>
        <taxon>Alveolata</taxon>
        <taxon>Dinophyceae</taxon>
        <taxon>Suessiales</taxon>
        <taxon>Symbiodiniaceae</taxon>
        <taxon>Symbiodinium</taxon>
    </lineage>
</organism>
<comment type="caution">
    <text evidence="1">The sequence shown here is derived from an EMBL/GenBank/DDBJ whole genome shotgun (WGS) entry which is preliminary data.</text>
</comment>
<proteinExistence type="predicted"/>